<evidence type="ECO:0000313" key="1">
    <source>
        <dbReference type="EMBL" id="QAV20106.1"/>
    </source>
</evidence>
<dbReference type="GeneID" id="95377379"/>
<dbReference type="EMBL" id="CP026520">
    <property type="protein sequence ID" value="QAV20106.1"/>
    <property type="molecule type" value="Genomic_DNA"/>
</dbReference>
<dbReference type="RefSeq" id="WP_042232958.1">
    <property type="nucleotide sequence ID" value="NZ_CP026520.1"/>
</dbReference>
<accession>A0A410X094</accession>
<name>A0A410X094_9BACL</name>
<reference evidence="1 2" key="1">
    <citation type="submission" date="2018-01" db="EMBL/GenBank/DDBJ databases">
        <title>The whole genome sequencing and assembly of Paenibacillus chitinolyticus KCCM 41400 strain.</title>
        <authorList>
            <person name="Kim J.-Y."/>
            <person name="Park M.-K."/>
            <person name="Lee Y.-J."/>
            <person name="Yi H."/>
            <person name="Bahn Y.-S."/>
            <person name="Kim J.F."/>
            <person name="Lee D.-W."/>
        </authorList>
    </citation>
    <scope>NUCLEOTIDE SEQUENCE [LARGE SCALE GENOMIC DNA]</scope>
    <source>
        <strain evidence="1 2">KCCM 41400</strain>
    </source>
</reference>
<proteinExistence type="predicted"/>
<organism evidence="1 2">
    <name type="scientific">Paenibacillus chitinolyticus</name>
    <dbReference type="NCBI Taxonomy" id="79263"/>
    <lineage>
        <taxon>Bacteria</taxon>
        <taxon>Bacillati</taxon>
        <taxon>Bacillota</taxon>
        <taxon>Bacilli</taxon>
        <taxon>Bacillales</taxon>
        <taxon>Paenibacillaceae</taxon>
        <taxon>Paenibacillus</taxon>
    </lineage>
</organism>
<sequence length="67" mass="7404">MAMAIVKTKLEILVDLSDPVEEIKSCIVAIVNQHPAKQKEIMLQVDTWVGEALAQMSLHESGEEKEG</sequence>
<dbReference type="OrthoDB" id="2661536at2"/>
<dbReference type="AlphaFoldDB" id="A0A410X094"/>
<gene>
    <name evidence="1" type="ORF">PC41400_21535</name>
</gene>
<dbReference type="Proteomes" id="UP000288943">
    <property type="component" value="Chromosome"/>
</dbReference>
<dbReference type="KEGG" id="pchi:PC41400_21535"/>
<protein>
    <submittedName>
        <fullName evidence="1">Uncharacterized protein</fullName>
    </submittedName>
</protein>
<evidence type="ECO:0000313" key="2">
    <source>
        <dbReference type="Proteomes" id="UP000288943"/>
    </source>
</evidence>